<evidence type="ECO:0000256" key="1">
    <source>
        <dbReference type="SAM" id="MobiDB-lite"/>
    </source>
</evidence>
<protein>
    <submittedName>
        <fullName evidence="2">Uncharacterized protein</fullName>
    </submittedName>
</protein>
<evidence type="ECO:0000313" key="3">
    <source>
        <dbReference type="Proteomes" id="UP000294856"/>
    </source>
</evidence>
<feature type="region of interest" description="Disordered" evidence="1">
    <location>
        <begin position="1"/>
        <end position="22"/>
    </location>
</feature>
<accession>A0A4R1G825</accession>
<evidence type="ECO:0000313" key="2">
    <source>
        <dbReference type="EMBL" id="TCK00082.1"/>
    </source>
</evidence>
<organism evidence="2 3">
    <name type="scientific">Nocardia alba</name>
    <dbReference type="NCBI Taxonomy" id="225051"/>
    <lineage>
        <taxon>Bacteria</taxon>
        <taxon>Bacillati</taxon>
        <taxon>Actinomycetota</taxon>
        <taxon>Actinomycetes</taxon>
        <taxon>Mycobacteriales</taxon>
        <taxon>Nocardiaceae</taxon>
        <taxon>Nocardia</taxon>
    </lineage>
</organism>
<keyword evidence="3" id="KW-1185">Reference proteome</keyword>
<sequence length="55" mass="6386">MADQHDEELDPRAQWRHLPSEPTELIEETATETRSTEHGVPAVDHTEEFVRKYGL</sequence>
<dbReference type="Proteomes" id="UP000294856">
    <property type="component" value="Unassembled WGS sequence"/>
</dbReference>
<gene>
    <name evidence="2" type="ORF">DFR71_1071</name>
</gene>
<reference evidence="2 3" key="1">
    <citation type="submission" date="2019-03" db="EMBL/GenBank/DDBJ databases">
        <title>Genomic Encyclopedia of Type Strains, Phase IV (KMG-IV): sequencing the most valuable type-strain genomes for metagenomic binning, comparative biology and taxonomic classification.</title>
        <authorList>
            <person name="Goeker M."/>
        </authorList>
    </citation>
    <scope>NUCLEOTIDE SEQUENCE [LARGE SCALE GENOMIC DNA]</scope>
    <source>
        <strain evidence="2 3">DSM 44684</strain>
    </source>
</reference>
<dbReference type="EMBL" id="SMFR01000001">
    <property type="protein sequence ID" value="TCK00082.1"/>
    <property type="molecule type" value="Genomic_DNA"/>
</dbReference>
<name>A0A4R1G825_9NOCA</name>
<dbReference type="AlphaFoldDB" id="A0A4R1G825"/>
<comment type="caution">
    <text evidence="2">The sequence shown here is derived from an EMBL/GenBank/DDBJ whole genome shotgun (WGS) entry which is preliminary data.</text>
</comment>
<proteinExistence type="predicted"/>
<dbReference type="RefSeq" id="WP_157106392.1">
    <property type="nucleotide sequence ID" value="NZ_SMFR01000001.1"/>
</dbReference>